<gene>
    <name evidence="1" type="ORF">NCTC12123_02666</name>
</gene>
<dbReference type="InterPro" id="IPR032637">
    <property type="entry name" value="Phage_holin-like"/>
</dbReference>
<evidence type="ECO:0000313" key="1">
    <source>
        <dbReference type="EMBL" id="STD21334.1"/>
    </source>
</evidence>
<proteinExistence type="predicted"/>
<reference evidence="1 2" key="1">
    <citation type="submission" date="2018-06" db="EMBL/GenBank/DDBJ databases">
        <authorList>
            <consortium name="Pathogen Informatics"/>
            <person name="Doyle S."/>
        </authorList>
    </citation>
    <scope>NUCLEOTIDE SEQUENCE [LARGE SCALE GENOMIC DNA]</scope>
    <source>
        <strain evidence="1 2">NCTC12123</strain>
    </source>
</reference>
<evidence type="ECO:0000313" key="2">
    <source>
        <dbReference type="Proteomes" id="UP000255163"/>
    </source>
</evidence>
<dbReference type="EMBL" id="UFYI01000007">
    <property type="protein sequence ID" value="STD21334.1"/>
    <property type="molecule type" value="Genomic_DNA"/>
</dbReference>
<protein>
    <recommendedName>
        <fullName evidence="3">Exported phage-related protein</fullName>
    </recommendedName>
</protein>
<accession>A0A376FAM3</accession>
<sequence length="134" mass="13570">MSAEPITATVTAGVAAGTTGVTFATLFPEATPAVMVCSLAGAALYILSSEDHKIWKQIIFALISFIGGVYCAGTASEIIAALINAGLNQLSPPVSIKVSPAIGALAASTVSVTVLLRVLKRSRTGNLPGLKGEE</sequence>
<dbReference type="Proteomes" id="UP000255163">
    <property type="component" value="Unassembled WGS sequence"/>
</dbReference>
<dbReference type="Pfam" id="PF16931">
    <property type="entry name" value="Phage_holin_8"/>
    <property type="match status" value="1"/>
</dbReference>
<name>A0A376FAM3_ENTAS</name>
<evidence type="ECO:0008006" key="3">
    <source>
        <dbReference type="Google" id="ProtNLM"/>
    </source>
</evidence>
<organism evidence="1 2">
    <name type="scientific">Enterobacter asburiae</name>
    <dbReference type="NCBI Taxonomy" id="61645"/>
    <lineage>
        <taxon>Bacteria</taxon>
        <taxon>Pseudomonadati</taxon>
        <taxon>Pseudomonadota</taxon>
        <taxon>Gammaproteobacteria</taxon>
        <taxon>Enterobacterales</taxon>
        <taxon>Enterobacteriaceae</taxon>
        <taxon>Enterobacter</taxon>
        <taxon>Enterobacter cloacae complex</taxon>
    </lineage>
</organism>
<dbReference type="RefSeq" id="WP_054829604.1">
    <property type="nucleotide sequence ID" value="NZ_CP011863.1"/>
</dbReference>
<dbReference type="AlphaFoldDB" id="A0A376FAM3"/>